<dbReference type="Gene3D" id="3.40.50.300">
    <property type="entry name" value="P-loop containing nucleotide triphosphate hydrolases"/>
    <property type="match status" value="1"/>
</dbReference>
<evidence type="ECO:0000313" key="12">
    <source>
        <dbReference type="RefSeq" id="XP_012569072.1"/>
    </source>
</evidence>
<dbReference type="SMART" id="SM00255">
    <property type="entry name" value="TIR"/>
    <property type="match status" value="1"/>
</dbReference>
<dbReference type="InterPro" id="IPR044974">
    <property type="entry name" value="Disease_R_plants"/>
</dbReference>
<reference evidence="8 9" key="2">
    <citation type="submission" date="2025-04" db="UniProtKB">
        <authorList>
            <consortium name="RefSeq"/>
        </authorList>
    </citation>
    <scope>IDENTIFICATION</scope>
    <source>
        <tissue evidence="8 9">Etiolated seedlings</tissue>
    </source>
</reference>
<feature type="region of interest" description="Disordered" evidence="5">
    <location>
        <begin position="1"/>
        <end position="21"/>
    </location>
</feature>
<dbReference type="Pfam" id="PF01582">
    <property type="entry name" value="TIR"/>
    <property type="match status" value="1"/>
</dbReference>
<reference evidence="7" key="1">
    <citation type="journal article" date="2013" name="Nat. Biotechnol.">
        <title>Draft genome sequence of chickpea (Cicer arietinum) provides a resource for trait improvement.</title>
        <authorList>
            <person name="Varshney R.K."/>
            <person name="Song C."/>
            <person name="Saxena R.K."/>
            <person name="Azam S."/>
            <person name="Yu S."/>
            <person name="Sharpe A.G."/>
            <person name="Cannon S."/>
            <person name="Baek J."/>
            <person name="Rosen B.D."/>
            <person name="Tar'an B."/>
            <person name="Millan T."/>
            <person name="Zhang X."/>
            <person name="Ramsay L.D."/>
            <person name="Iwata A."/>
            <person name="Wang Y."/>
            <person name="Nelson W."/>
            <person name="Farmer A.D."/>
            <person name="Gaur P.M."/>
            <person name="Soderlund C."/>
            <person name="Penmetsa R.V."/>
            <person name="Xu C."/>
            <person name="Bharti A.K."/>
            <person name="He W."/>
            <person name="Winter P."/>
            <person name="Zhao S."/>
            <person name="Hane J.K."/>
            <person name="Carrasquilla-Garcia N."/>
            <person name="Condie J.A."/>
            <person name="Upadhyaya H.D."/>
            <person name="Luo M.C."/>
            <person name="Thudi M."/>
            <person name="Gowda C.L."/>
            <person name="Singh N.P."/>
            <person name="Lichtenzveig J."/>
            <person name="Gali K.K."/>
            <person name="Rubio J."/>
            <person name="Nadarajan N."/>
            <person name="Dolezel J."/>
            <person name="Bansal K.C."/>
            <person name="Xu X."/>
            <person name="Edwards D."/>
            <person name="Zhang G."/>
            <person name="Kahl G."/>
            <person name="Gil J."/>
            <person name="Singh K.B."/>
            <person name="Datta S.K."/>
            <person name="Jackson S.A."/>
            <person name="Wang J."/>
            <person name="Cook D.R."/>
        </authorList>
    </citation>
    <scope>NUCLEOTIDE SEQUENCE [LARGE SCALE GENOMIC DNA]</scope>
    <source>
        <strain evidence="7">cv. CDC Frontier</strain>
    </source>
</reference>
<dbReference type="InterPro" id="IPR032675">
    <property type="entry name" value="LRR_dom_sf"/>
</dbReference>
<dbReference type="RefSeq" id="XP_027188764.1">
    <property type="nucleotide sequence ID" value="XM_027332963.1"/>
</dbReference>
<dbReference type="GO" id="GO:0006952">
    <property type="term" value="P:defense response"/>
    <property type="evidence" value="ECO:0007669"/>
    <property type="project" value="UniProtKB-KW"/>
</dbReference>
<dbReference type="GO" id="GO:0043531">
    <property type="term" value="F:ADP binding"/>
    <property type="evidence" value="ECO:0007669"/>
    <property type="project" value="InterPro"/>
</dbReference>
<evidence type="ECO:0000313" key="10">
    <source>
        <dbReference type="RefSeq" id="XP_012569069.1"/>
    </source>
</evidence>
<evidence type="ECO:0000256" key="4">
    <source>
        <dbReference type="ARBA" id="ARBA00023027"/>
    </source>
</evidence>
<dbReference type="eggNOG" id="ENOG502R41B">
    <property type="taxonomic scope" value="Eukaryota"/>
</dbReference>
<dbReference type="FunFam" id="3.40.50.10140:FF:000007">
    <property type="entry name" value="Disease resistance protein (TIR-NBS-LRR class)"/>
    <property type="match status" value="1"/>
</dbReference>
<dbReference type="GeneID" id="101493284"/>
<dbReference type="InterPro" id="IPR001611">
    <property type="entry name" value="Leu-rich_rpt"/>
</dbReference>
<keyword evidence="2" id="KW-0677">Repeat</keyword>
<evidence type="ECO:0000313" key="7">
    <source>
        <dbReference type="Proteomes" id="UP000087171"/>
    </source>
</evidence>
<dbReference type="Gene3D" id="3.40.50.10140">
    <property type="entry name" value="Toll/interleukin-1 receptor homology (TIR) domain"/>
    <property type="match status" value="1"/>
</dbReference>
<dbReference type="SUPFAM" id="SSF46785">
    <property type="entry name" value="Winged helix' DNA-binding domain"/>
    <property type="match status" value="1"/>
</dbReference>
<dbReference type="InterPro" id="IPR035897">
    <property type="entry name" value="Toll_tir_struct_dom_sf"/>
</dbReference>
<protein>
    <submittedName>
        <fullName evidence="8 9">TMV resistance protein N isoform X1</fullName>
    </submittedName>
</protein>
<dbReference type="InterPro" id="IPR058192">
    <property type="entry name" value="WHD_ROQ1-like"/>
</dbReference>
<evidence type="ECO:0000313" key="9">
    <source>
        <dbReference type="RefSeq" id="XP_012569068.1"/>
    </source>
</evidence>
<gene>
    <name evidence="8 9 10 11 12 13 14" type="primary">LOC101493284</name>
</gene>
<dbReference type="RefSeq" id="XP_012569071.1">
    <property type="nucleotide sequence ID" value="XM_012713617.2"/>
</dbReference>
<feature type="domain" description="TIR" evidence="6">
    <location>
        <begin position="31"/>
        <end position="197"/>
    </location>
</feature>
<evidence type="ECO:0000313" key="11">
    <source>
        <dbReference type="RefSeq" id="XP_012569071.1"/>
    </source>
</evidence>
<keyword evidence="4" id="KW-0520">NAD</keyword>
<dbReference type="Gene3D" id="1.10.8.430">
    <property type="entry name" value="Helical domain of apoptotic protease-activating factors"/>
    <property type="match status" value="1"/>
</dbReference>
<keyword evidence="1" id="KW-0433">Leucine-rich repeat</keyword>
<dbReference type="InterPro" id="IPR036390">
    <property type="entry name" value="WH_DNA-bd_sf"/>
</dbReference>
<dbReference type="InterPro" id="IPR042197">
    <property type="entry name" value="Apaf_helical"/>
</dbReference>
<dbReference type="InterPro" id="IPR027417">
    <property type="entry name" value="P-loop_NTPase"/>
</dbReference>
<dbReference type="OrthoDB" id="1379189at2759"/>
<evidence type="ECO:0000313" key="13">
    <source>
        <dbReference type="RefSeq" id="XP_027188764.1"/>
    </source>
</evidence>
<evidence type="ECO:0000256" key="5">
    <source>
        <dbReference type="SAM" id="MobiDB-lite"/>
    </source>
</evidence>
<dbReference type="Proteomes" id="UP000087171">
    <property type="component" value="Chromosome Ca3"/>
</dbReference>
<dbReference type="SUPFAM" id="SSF52200">
    <property type="entry name" value="Toll/Interleukin receptor TIR domain"/>
    <property type="match status" value="1"/>
</dbReference>
<dbReference type="RefSeq" id="XP_012569072.1">
    <property type="nucleotide sequence ID" value="XM_012713618.2"/>
</dbReference>
<keyword evidence="7" id="KW-1185">Reference proteome</keyword>
<keyword evidence="3" id="KW-0611">Plant defense</keyword>
<dbReference type="RefSeq" id="XP_012569069.1">
    <property type="nucleotide sequence ID" value="XM_012713615.2"/>
</dbReference>
<dbReference type="InterPro" id="IPR011713">
    <property type="entry name" value="Leu-rich_rpt_3"/>
</dbReference>
<name>A0A1S3E1X5_CICAR</name>
<dbReference type="RefSeq" id="XP_012569066.1">
    <property type="nucleotide sequence ID" value="XM_012713612.2"/>
</dbReference>
<dbReference type="Pfam" id="PF23282">
    <property type="entry name" value="WHD_ROQ1"/>
    <property type="match status" value="1"/>
</dbReference>
<dbReference type="PANTHER" id="PTHR11017:SF290">
    <property type="entry name" value="ADP-RIBOSYL CYCLASE_CYCLIC ADP-RIBOSE HYDROLASE"/>
    <property type="match status" value="1"/>
</dbReference>
<dbReference type="Gene3D" id="3.80.10.10">
    <property type="entry name" value="Ribonuclease Inhibitor"/>
    <property type="match status" value="3"/>
</dbReference>
<dbReference type="InterPro" id="IPR000157">
    <property type="entry name" value="TIR_dom"/>
</dbReference>
<dbReference type="PANTHER" id="PTHR11017">
    <property type="entry name" value="LEUCINE-RICH REPEAT-CONTAINING PROTEIN"/>
    <property type="match status" value="1"/>
</dbReference>
<evidence type="ECO:0000256" key="2">
    <source>
        <dbReference type="ARBA" id="ARBA00022737"/>
    </source>
</evidence>
<dbReference type="RefSeq" id="XP_012569068.1">
    <property type="nucleotide sequence ID" value="XM_012713614.2"/>
</dbReference>
<evidence type="ECO:0000313" key="8">
    <source>
        <dbReference type="RefSeq" id="XP_012569066.1"/>
    </source>
</evidence>
<evidence type="ECO:0000256" key="3">
    <source>
        <dbReference type="ARBA" id="ARBA00022821"/>
    </source>
</evidence>
<evidence type="ECO:0000259" key="6">
    <source>
        <dbReference type="PROSITE" id="PS50104"/>
    </source>
</evidence>
<proteinExistence type="predicted"/>
<sequence>MSKRTFGDIIGEGGSSSSSSKEFDSIQSYRYIYDVFISFRGVDTRNTFVDHLYAHLIRKGIFVFKDDKQLHKGNSISRQLLQAIQHSRISIIVFSKDYASSTWCLDEMAAIAECHRELKQPVFPIFYDVDPSCVRKQIGLYESAFLLLAEQFKHDPHKVDGWKRAMTCLGGSAGWDVRNKLEFEEIEKIVQAVIKTLGHKFSGFADDLIGMQPRVEALKSILRLSSEDDGFRVLGIWGMGGIGKTTLATVLYDTISHYYQFGACCFIENVSTIYRDGGATAVQKQILRQTLKEKNLDAYSSSEISGIIINRLYNRKLLVVLDDVDQFEQLQELHINPKLLRPGSRIIITTRDMHILELYGVDRIYEAELMNDNDAHDLLCRKAFKSDNSRSPFVELIPKVLKYTQGLPLAIRIMGSFLFNRNAMQWRATFDGLQNNPDKRIMKVLQMSFEGLQLREREIFLHVACFFEGEREDYVRRILHACGLQPNIGIPLIAEKSLITIRNQVICMHKMLLELGKQIVQGQHLDEPRFWNRLWLYRDFHHVMMTKVEATETKAIVLDQKEDGFKFSKLRVEDLSKMEHLKLLILNHKNFSGKPIFLSNSLYYFSWNGYPFTALPSNFQPYDLVELNMPDSNIEQLWEGIQCLPCLKRMDLSNSKNLKMTPCFDGILNLERLDLTGCINLLQVHPSIGLLSELVFLSLQKCSSLVHLDFGSASRLWSLRVLLLSGCTKLKSTPDFTGAINLEYLDVDHCASLFTFDGSLAKLRVLSLRDCTNLVRLGDSLDKMTSLTTLDLCGCLKYKCLPVNSAMKSLVFLDLSFCNISNLPQAIGELRGLERLNLQGNNFTAIPSLQCLSNLAYLNLSYCHCLQRLPQLPTTSGPSDSMGIYFKTTSGSRDHRSGLYVFDCRKIFGGSIWISSIDHQYEWLQRLLKEPRHFRCGFDIVLPFPCYGSAEIPMWFDHRYKGGSIIRIKNFDVNVDWVGFVFFVQFEVRYPMPNSASSQHPYPFYLSFESEHTEERFDMPLSLKSNKVDGSPSEYCWTIYISQEHCHFVKTEAQITFKAYQGLIMKEWGFHMLTEKERKYVDQSNMKKIRLWNMPRKDMKDMLTRGTRLQIEKVGESNFNNNNIGTKIQLPYNWLVSSEDDVENDEAKGKEISLFNLGL</sequence>
<evidence type="ECO:0000313" key="14">
    <source>
        <dbReference type="RefSeq" id="XP_027188765.1"/>
    </source>
</evidence>
<dbReference type="InterPro" id="IPR002182">
    <property type="entry name" value="NB-ARC"/>
</dbReference>
<dbReference type="Pfam" id="PF13855">
    <property type="entry name" value="LRR_8"/>
    <property type="match status" value="1"/>
</dbReference>
<dbReference type="SUPFAM" id="SSF52540">
    <property type="entry name" value="P-loop containing nucleoside triphosphate hydrolases"/>
    <property type="match status" value="1"/>
</dbReference>
<dbReference type="PaxDb" id="3827-XP_004492462.1"/>
<dbReference type="AlphaFoldDB" id="A0A1S3E1X5"/>
<dbReference type="Pfam" id="PF07725">
    <property type="entry name" value="LRR_3"/>
    <property type="match status" value="1"/>
</dbReference>
<organism evidence="7 8">
    <name type="scientific">Cicer arietinum</name>
    <name type="common">Chickpea</name>
    <name type="synonym">Garbanzo</name>
    <dbReference type="NCBI Taxonomy" id="3827"/>
    <lineage>
        <taxon>Eukaryota</taxon>
        <taxon>Viridiplantae</taxon>
        <taxon>Streptophyta</taxon>
        <taxon>Embryophyta</taxon>
        <taxon>Tracheophyta</taxon>
        <taxon>Spermatophyta</taxon>
        <taxon>Magnoliopsida</taxon>
        <taxon>eudicotyledons</taxon>
        <taxon>Gunneridae</taxon>
        <taxon>Pentapetalae</taxon>
        <taxon>rosids</taxon>
        <taxon>fabids</taxon>
        <taxon>Fabales</taxon>
        <taxon>Fabaceae</taxon>
        <taxon>Papilionoideae</taxon>
        <taxon>50 kb inversion clade</taxon>
        <taxon>NPAAA clade</taxon>
        <taxon>Hologalegina</taxon>
        <taxon>IRL clade</taxon>
        <taxon>Cicereae</taxon>
        <taxon>Cicer</taxon>
    </lineage>
</organism>
<dbReference type="PROSITE" id="PS51450">
    <property type="entry name" value="LRR"/>
    <property type="match status" value="1"/>
</dbReference>
<dbReference type="RefSeq" id="XP_073222787.1">
    <property type="nucleotide sequence ID" value="XM_073366686.1"/>
</dbReference>
<dbReference type="RefSeq" id="XP_027188765.1">
    <property type="nucleotide sequence ID" value="XM_027332964.1"/>
</dbReference>
<dbReference type="Pfam" id="PF00931">
    <property type="entry name" value="NB-ARC"/>
    <property type="match status" value="1"/>
</dbReference>
<dbReference type="GO" id="GO:0007165">
    <property type="term" value="P:signal transduction"/>
    <property type="evidence" value="ECO:0007669"/>
    <property type="project" value="InterPro"/>
</dbReference>
<dbReference type="PRINTS" id="PR00364">
    <property type="entry name" value="DISEASERSIST"/>
</dbReference>
<dbReference type="PROSITE" id="PS50104">
    <property type="entry name" value="TIR"/>
    <property type="match status" value="1"/>
</dbReference>
<evidence type="ECO:0000256" key="1">
    <source>
        <dbReference type="ARBA" id="ARBA00022614"/>
    </source>
</evidence>
<accession>A0A1S3E1X5</accession>
<dbReference type="SUPFAM" id="SSF52058">
    <property type="entry name" value="L domain-like"/>
    <property type="match status" value="1"/>
</dbReference>